<sequence>MREYWYFIPLVGIVFILMALQITEYSINDYSLIPDKTMNLKDIKEIKITGLNVNIKFDPEATQIYYPSKILIKKRDKELILNSGSRNRYLEIIIGTKYTYENIEINGLNITLNGNVNSNIAEISGTNIILKNTFTFIGNTLNIDGTSIRINGNIFAKNLNVDSVSLIIDIKAKMLKNINLDSISISGNIFFLDTWNDSRNIKINSISENITVKMNKNNTGKINSNKNIQIIKY</sequence>
<evidence type="ECO:0000256" key="1">
    <source>
        <dbReference type="SAM" id="Phobius"/>
    </source>
</evidence>
<keyword evidence="3" id="KW-1185">Reference proteome</keyword>
<dbReference type="OrthoDB" id="46832at2"/>
<gene>
    <name evidence="2" type="ORF">SAMN02745164_00093</name>
</gene>
<evidence type="ECO:0000313" key="2">
    <source>
        <dbReference type="EMBL" id="SHE27920.1"/>
    </source>
</evidence>
<dbReference type="RefSeq" id="WP_072862274.1">
    <property type="nucleotide sequence ID" value="NZ_FQUI01000001.1"/>
</dbReference>
<proteinExistence type="predicted"/>
<organism evidence="2 3">
    <name type="scientific">Marinitoga hydrogenitolerans (strain DSM 16785 / JCM 12826 / AT1271)</name>
    <dbReference type="NCBI Taxonomy" id="1122195"/>
    <lineage>
        <taxon>Bacteria</taxon>
        <taxon>Thermotogati</taxon>
        <taxon>Thermotogota</taxon>
        <taxon>Thermotogae</taxon>
        <taxon>Petrotogales</taxon>
        <taxon>Petrotogaceae</taxon>
        <taxon>Marinitoga</taxon>
    </lineage>
</organism>
<dbReference type="Proteomes" id="UP000184334">
    <property type="component" value="Unassembled WGS sequence"/>
</dbReference>
<name>A0A1M4S6V5_MARH1</name>
<reference evidence="2" key="1">
    <citation type="submission" date="2016-11" db="EMBL/GenBank/DDBJ databases">
        <authorList>
            <person name="Varghese N."/>
            <person name="Submissions S."/>
        </authorList>
    </citation>
    <scope>NUCLEOTIDE SEQUENCE [LARGE SCALE GENOMIC DNA]</scope>
    <source>
        <strain evidence="2">DSM 16785</strain>
    </source>
</reference>
<protein>
    <submittedName>
        <fullName evidence="2">Uncharacterized protein</fullName>
    </submittedName>
</protein>
<keyword evidence="1" id="KW-0812">Transmembrane</keyword>
<evidence type="ECO:0000313" key="3">
    <source>
        <dbReference type="Proteomes" id="UP000184334"/>
    </source>
</evidence>
<keyword evidence="1" id="KW-0472">Membrane</keyword>
<feature type="transmembrane region" description="Helical" evidence="1">
    <location>
        <begin position="6"/>
        <end position="27"/>
    </location>
</feature>
<accession>A0A1M4S6V5</accession>
<dbReference type="AlphaFoldDB" id="A0A1M4S6V5"/>
<keyword evidence="1" id="KW-1133">Transmembrane helix</keyword>
<dbReference type="STRING" id="1122195.SAMN02745164_00093"/>
<comment type="caution">
    <text evidence="2">The sequence shown here is derived from an EMBL/GenBank/DDBJ whole genome shotgun (WGS) entry which is preliminary data.</text>
</comment>
<dbReference type="EMBL" id="FQUI01000001">
    <property type="protein sequence ID" value="SHE27920.1"/>
    <property type="molecule type" value="Genomic_DNA"/>
</dbReference>